<dbReference type="OrthoDB" id="5501689at2"/>
<feature type="region of interest" description="Disordered" evidence="1">
    <location>
        <begin position="1"/>
        <end position="45"/>
    </location>
</feature>
<evidence type="ECO:0000313" key="2">
    <source>
        <dbReference type="EMBL" id="AKT38575.1"/>
    </source>
</evidence>
<dbReference type="SUPFAM" id="SSF63748">
    <property type="entry name" value="Tudor/PWWP/MBT"/>
    <property type="match status" value="1"/>
</dbReference>
<protein>
    <submittedName>
        <fullName evidence="2">Uncharacterized protein</fullName>
    </submittedName>
</protein>
<name>A0A0K1ECI6_CHOCO</name>
<gene>
    <name evidence="2" type="ORF">CMC5_027220</name>
</gene>
<feature type="compositionally biased region" description="Low complexity" evidence="1">
    <location>
        <begin position="14"/>
        <end position="26"/>
    </location>
</feature>
<evidence type="ECO:0000313" key="3">
    <source>
        <dbReference type="Proteomes" id="UP000067626"/>
    </source>
</evidence>
<dbReference type="AlphaFoldDB" id="A0A0K1ECI6"/>
<reference evidence="2 3" key="1">
    <citation type="submission" date="2015-07" db="EMBL/GenBank/DDBJ databases">
        <title>Genome analysis of myxobacterium Chondromyces crocatus Cm c5 reveals a high potential for natural compound synthesis and the genetic basis for the loss of fruiting body formation.</title>
        <authorList>
            <person name="Zaburannyi N."/>
            <person name="Bunk B."/>
            <person name="Maier J."/>
            <person name="Overmann J."/>
            <person name="Mueller R."/>
        </authorList>
    </citation>
    <scope>NUCLEOTIDE SEQUENCE [LARGE SCALE GENOMIC DNA]</scope>
    <source>
        <strain evidence="2 3">Cm c5</strain>
    </source>
</reference>
<dbReference type="PATRIC" id="fig|52.7.peg.2983"/>
<sequence length="121" mass="12564">MAGAYASPPPGAIPFASPSSPQAPQTPQAPPTPQAPQSFEQKAGQAVQSVGNALVSGFKELGTAFDSFTRTAPRIGSAVLVVWSDGKHYPGTVAQLGSGSYLVTMRDGRQHWIPEGYVKPA</sequence>
<dbReference type="Proteomes" id="UP000067626">
    <property type="component" value="Chromosome"/>
</dbReference>
<dbReference type="EMBL" id="CP012159">
    <property type="protein sequence ID" value="AKT38575.1"/>
    <property type="molecule type" value="Genomic_DNA"/>
</dbReference>
<dbReference type="RefSeq" id="WP_050430782.1">
    <property type="nucleotide sequence ID" value="NZ_CP012159.1"/>
</dbReference>
<dbReference type="Gene3D" id="2.30.30.140">
    <property type="match status" value="1"/>
</dbReference>
<dbReference type="KEGG" id="ccro:CMC5_027220"/>
<organism evidence="2 3">
    <name type="scientific">Chondromyces crocatus</name>
    <dbReference type="NCBI Taxonomy" id="52"/>
    <lineage>
        <taxon>Bacteria</taxon>
        <taxon>Pseudomonadati</taxon>
        <taxon>Myxococcota</taxon>
        <taxon>Polyangia</taxon>
        <taxon>Polyangiales</taxon>
        <taxon>Polyangiaceae</taxon>
        <taxon>Chondromyces</taxon>
    </lineage>
</organism>
<keyword evidence="3" id="KW-1185">Reference proteome</keyword>
<evidence type="ECO:0000256" key="1">
    <source>
        <dbReference type="SAM" id="MobiDB-lite"/>
    </source>
</evidence>
<accession>A0A0K1ECI6</accession>
<proteinExistence type="predicted"/>